<keyword evidence="2" id="KW-1185">Reference proteome</keyword>
<sequence>MKNEQLDSTIKVAFTEIYQDLEKLIFIANNSNVFNQLEVGRIEKSIKQNVKAIEYLIVSQQK</sequence>
<evidence type="ECO:0000313" key="2">
    <source>
        <dbReference type="Proteomes" id="UP001589854"/>
    </source>
</evidence>
<protein>
    <submittedName>
        <fullName evidence="1">Uncharacterized protein</fullName>
    </submittedName>
</protein>
<evidence type="ECO:0000313" key="1">
    <source>
        <dbReference type="EMBL" id="MFC0271684.1"/>
    </source>
</evidence>
<proteinExistence type="predicted"/>
<organism evidence="1 2">
    <name type="scientific">Metabacillus herbersteinensis</name>
    <dbReference type="NCBI Taxonomy" id="283816"/>
    <lineage>
        <taxon>Bacteria</taxon>
        <taxon>Bacillati</taxon>
        <taxon>Bacillota</taxon>
        <taxon>Bacilli</taxon>
        <taxon>Bacillales</taxon>
        <taxon>Bacillaceae</taxon>
        <taxon>Metabacillus</taxon>
    </lineage>
</organism>
<reference evidence="1 2" key="1">
    <citation type="submission" date="2024-09" db="EMBL/GenBank/DDBJ databases">
        <authorList>
            <person name="Sun Q."/>
            <person name="Mori K."/>
        </authorList>
    </citation>
    <scope>NUCLEOTIDE SEQUENCE [LARGE SCALE GENOMIC DNA]</scope>
    <source>
        <strain evidence="1 2">CCM 7228</strain>
    </source>
</reference>
<name>A0ABV6GDC5_9BACI</name>
<dbReference type="EMBL" id="JBHLVO010000005">
    <property type="protein sequence ID" value="MFC0271684.1"/>
    <property type="molecule type" value="Genomic_DNA"/>
</dbReference>
<gene>
    <name evidence="1" type="ORF">ACFFIX_09470</name>
</gene>
<dbReference type="RefSeq" id="WP_378933010.1">
    <property type="nucleotide sequence ID" value="NZ_JBHLVO010000005.1"/>
</dbReference>
<accession>A0ABV6GDC5</accession>
<comment type="caution">
    <text evidence="1">The sequence shown here is derived from an EMBL/GenBank/DDBJ whole genome shotgun (WGS) entry which is preliminary data.</text>
</comment>
<dbReference type="Proteomes" id="UP001589854">
    <property type="component" value="Unassembled WGS sequence"/>
</dbReference>